<gene>
    <name evidence="9" type="ORF">LCOR_04213.1</name>
</gene>
<evidence type="ECO:0000313" key="9">
    <source>
        <dbReference type="EMBL" id="CDH52774.1"/>
    </source>
</evidence>
<dbReference type="Pfam" id="PF00534">
    <property type="entry name" value="Glycos_transf_1"/>
    <property type="match status" value="1"/>
</dbReference>
<dbReference type="GO" id="GO:0016757">
    <property type="term" value="F:glycosyltransferase activity"/>
    <property type="evidence" value="ECO:0007669"/>
    <property type="project" value="UniProtKB-KW"/>
</dbReference>
<comment type="caution">
    <text evidence="9">The sequence shown here is derived from an EMBL/GenBank/DDBJ whole genome shotgun (WGS) entry which is preliminary data.</text>
</comment>
<dbReference type="SUPFAM" id="SSF53756">
    <property type="entry name" value="UDP-Glycosyltransferase/glycogen phosphorylase"/>
    <property type="match status" value="1"/>
</dbReference>
<dbReference type="OrthoDB" id="937291at2759"/>
<keyword evidence="4" id="KW-0328">Glycosyltransferase</keyword>
<dbReference type="VEuPathDB" id="FungiDB:LCOR_04213.1"/>
<protein>
    <submittedName>
        <fullName evidence="9">Trehalose synthase</fullName>
    </submittedName>
</protein>
<evidence type="ECO:0000256" key="4">
    <source>
        <dbReference type="ARBA" id="ARBA00022676"/>
    </source>
</evidence>
<evidence type="ECO:0000256" key="6">
    <source>
        <dbReference type="ARBA" id="ARBA00023277"/>
    </source>
</evidence>
<evidence type="ECO:0000256" key="1">
    <source>
        <dbReference type="ARBA" id="ARBA00009481"/>
    </source>
</evidence>
<evidence type="ECO:0000259" key="7">
    <source>
        <dbReference type="Pfam" id="PF00534"/>
    </source>
</evidence>
<dbReference type="Proteomes" id="UP000027586">
    <property type="component" value="Unassembled WGS sequence"/>
</dbReference>
<name>A0A068RRY5_9FUNG</name>
<dbReference type="STRING" id="1263082.A0A068RRY5"/>
<dbReference type="AlphaFoldDB" id="A0A068RRY5"/>
<dbReference type="PANTHER" id="PTHR47779:SF1">
    <property type="entry name" value="SYNTHASE (CCG-9), PUTATIVE (AFU_ORTHOLOGUE AFUA_3G12100)-RELATED"/>
    <property type="match status" value="1"/>
</dbReference>
<keyword evidence="10" id="KW-1185">Reference proteome</keyword>
<reference evidence="9" key="1">
    <citation type="submission" date="2013-08" db="EMBL/GenBank/DDBJ databases">
        <title>Gene expansion shapes genome architecture in the human pathogen Lichtheimia corymbifera: an evolutionary genomics analysis in the ancient terrestrial Mucorales (Mucoromycotina).</title>
        <authorList>
            <person name="Schwartze V.U."/>
            <person name="Winter S."/>
            <person name="Shelest E."/>
            <person name="Marcet-Houben M."/>
            <person name="Horn F."/>
            <person name="Wehner S."/>
            <person name="Hoffmann K."/>
            <person name="Riege K."/>
            <person name="Sammeth M."/>
            <person name="Nowrousian M."/>
            <person name="Valiante V."/>
            <person name="Linde J."/>
            <person name="Jacobsen I.D."/>
            <person name="Marz M."/>
            <person name="Brakhage A.A."/>
            <person name="Gabaldon T."/>
            <person name="Bocker S."/>
            <person name="Voigt K."/>
        </authorList>
    </citation>
    <scope>NUCLEOTIDE SEQUENCE [LARGE SCALE GENOMIC DNA]</scope>
    <source>
        <strain evidence="9">FSU 9682</strain>
    </source>
</reference>
<dbReference type="Pfam" id="PF21269">
    <property type="entry name" value="TreT_GT1"/>
    <property type="match status" value="1"/>
</dbReference>
<accession>A0A068RRY5</accession>
<feature type="domain" description="Trehalose synthase N-terminal" evidence="8">
    <location>
        <begin position="222"/>
        <end position="383"/>
    </location>
</feature>
<dbReference type="InterPro" id="IPR001296">
    <property type="entry name" value="Glyco_trans_1"/>
</dbReference>
<feature type="domain" description="Glycosyl transferase family 1" evidence="7">
    <location>
        <begin position="439"/>
        <end position="611"/>
    </location>
</feature>
<evidence type="ECO:0000259" key="8">
    <source>
        <dbReference type="Pfam" id="PF21269"/>
    </source>
</evidence>
<evidence type="ECO:0000313" key="10">
    <source>
        <dbReference type="Proteomes" id="UP000027586"/>
    </source>
</evidence>
<dbReference type="PANTHER" id="PTHR47779">
    <property type="entry name" value="SYNTHASE (CCG-9), PUTATIVE (AFU_ORTHOLOGUE AFUA_3G12100)-RELATED"/>
    <property type="match status" value="1"/>
</dbReference>
<evidence type="ECO:0000256" key="5">
    <source>
        <dbReference type="ARBA" id="ARBA00022679"/>
    </source>
</evidence>
<dbReference type="EMBL" id="CBTN010000014">
    <property type="protein sequence ID" value="CDH52774.1"/>
    <property type="molecule type" value="Genomic_DNA"/>
</dbReference>
<comment type="subunit">
    <text evidence="2">Homodimer.</text>
</comment>
<dbReference type="GO" id="GO:0006006">
    <property type="term" value="P:glucose metabolic process"/>
    <property type="evidence" value="ECO:0007669"/>
    <property type="project" value="UniProtKB-KW"/>
</dbReference>
<dbReference type="InterPro" id="IPR049438">
    <property type="entry name" value="TreT_GT1"/>
</dbReference>
<proteinExistence type="inferred from homology"/>
<sequence>MTPEVPIHRPFAQPSRRFASDHVPQPIYLGVGIHIIPKQSISRYSISVHDGCYTTDFFSGALCNHPPDASRHQCIHEAINMLRSVVQKYSTAQNYKVQLIACSYHIENDILHDDERPEHTSMSYFWRELDALPFVVKTSGKTLDECASSAVRKSVVWLTPGIPGNHLRTYLGFRHEVEVDFGYKIHMVDLADYKKTVCERTWRILNDMVDKFKQRNPRISFFTSTPRGGGVALMRHALLRFLHLNGIDLHWYVARPKPEVFDITKRKLHNVLQGIAPMAVTSLTEEEKQTYLDWSTENVERYWLDEDGPIRNSDIIIVDDPQVTGIIPHIKRHAPHARVIFRSHIEIRADLIREHPNGREAQSWKFLWNFIKDADLFISHPIDNFVPDHVPRQNVALMPACTDPLDGLNKHLEPWCVEYYQRVFNRVCLDQGAHIVDWNRPYFVQVARFDPSKGIPDCMEAFAKLRKRLKAEQYNGKLPQLIICGHGSVDDPEGIDIYEETHDQLVLSEYAHDIIVARLPPSDQLLNVALQEAQGALQLSHREGFEAKVTEALHKSIPVIAYDAGGIPLQVNKDVNGFILPVGDVEGVANKMYALLKDDELHTRMSKAAKENLSEEYFTVWNAMNWLYLFNELLAQDASGEGLNGQEKTRDHNSGIGDKRKVSTMWQEKYQGLGF</sequence>
<keyword evidence="3" id="KW-0313">Glucose metabolism</keyword>
<comment type="similarity">
    <text evidence="1">Belongs to the glycosyltransferase group 1 family. Glycosyltransferase 4 subfamily.</text>
</comment>
<keyword evidence="5" id="KW-0808">Transferase</keyword>
<evidence type="ECO:0000256" key="2">
    <source>
        <dbReference type="ARBA" id="ARBA00011738"/>
    </source>
</evidence>
<organism evidence="9 10">
    <name type="scientific">Lichtheimia corymbifera JMRC:FSU:9682</name>
    <dbReference type="NCBI Taxonomy" id="1263082"/>
    <lineage>
        <taxon>Eukaryota</taxon>
        <taxon>Fungi</taxon>
        <taxon>Fungi incertae sedis</taxon>
        <taxon>Mucoromycota</taxon>
        <taxon>Mucoromycotina</taxon>
        <taxon>Mucoromycetes</taxon>
        <taxon>Mucorales</taxon>
        <taxon>Lichtheimiaceae</taxon>
        <taxon>Lichtheimia</taxon>
    </lineage>
</organism>
<dbReference type="Gene3D" id="3.40.50.2000">
    <property type="entry name" value="Glycogen Phosphorylase B"/>
    <property type="match status" value="2"/>
</dbReference>
<keyword evidence="6" id="KW-0119">Carbohydrate metabolism</keyword>
<dbReference type="InterPro" id="IPR052078">
    <property type="entry name" value="Trehalose_Metab_GTase"/>
</dbReference>
<evidence type="ECO:0000256" key="3">
    <source>
        <dbReference type="ARBA" id="ARBA00022526"/>
    </source>
</evidence>